<sequence length="292" mass="30263">MRGPVEQWSPGAVARMLGISPTTLRTWDRRYGLGPSSREEGKHRRYSGEDVSRLRRMLELTGQGMAPAAAAASALGAAQPPGRPRAGGGPRAIAVDSAEGRGFARAAARLDAALMSTLAAELVERHGVVAAWESVLVPFLVALGERVAAQGRGVEIEHLATAGIAGVLRASPVAPVRGRLPALLACAPEEQHSLPLDALAAALAERDLASRNLGARVPAEALLDAVTLLSPASVVVWAHSRPHAEAAPVAELTSRGHAVLVGGAGWDEVPTSARRLGSLSEAVAVVLELNRL</sequence>
<dbReference type="Pfam" id="PF13411">
    <property type="entry name" value="MerR_1"/>
    <property type="match status" value="1"/>
</dbReference>
<dbReference type="Gene3D" id="1.10.1660.10">
    <property type="match status" value="1"/>
</dbReference>
<evidence type="ECO:0000256" key="2">
    <source>
        <dbReference type="SAM" id="MobiDB-lite"/>
    </source>
</evidence>
<dbReference type="SUPFAM" id="SSF52242">
    <property type="entry name" value="Cobalamin (vitamin B12)-binding domain"/>
    <property type="match status" value="1"/>
</dbReference>
<dbReference type="EMBL" id="NSDM01000003">
    <property type="protein sequence ID" value="MDQ2584171.1"/>
    <property type="molecule type" value="Genomic_DNA"/>
</dbReference>
<name>A0ABU0WWE0_9PSEU</name>
<feature type="domain" description="HTH merR-type" evidence="3">
    <location>
        <begin position="7"/>
        <end position="77"/>
    </location>
</feature>
<evidence type="ECO:0000256" key="1">
    <source>
        <dbReference type="ARBA" id="ARBA00023125"/>
    </source>
</evidence>
<evidence type="ECO:0000259" key="3">
    <source>
        <dbReference type="PROSITE" id="PS50937"/>
    </source>
</evidence>
<dbReference type="Gene3D" id="1.10.1240.10">
    <property type="entry name" value="Methionine synthase domain"/>
    <property type="match status" value="1"/>
</dbReference>
<keyword evidence="1" id="KW-0238">DNA-binding</keyword>
<gene>
    <name evidence="4" type="ORF">CKY47_09290</name>
</gene>
<evidence type="ECO:0000313" key="4">
    <source>
        <dbReference type="EMBL" id="MDQ2584171.1"/>
    </source>
</evidence>
<dbReference type="InterPro" id="IPR036594">
    <property type="entry name" value="Meth_synthase_dom"/>
</dbReference>
<evidence type="ECO:0000313" key="5">
    <source>
        <dbReference type="Proteomes" id="UP001225605"/>
    </source>
</evidence>
<dbReference type="PANTHER" id="PTHR30204">
    <property type="entry name" value="REDOX-CYCLING DRUG-SENSING TRANSCRIPTIONAL ACTIVATOR SOXR"/>
    <property type="match status" value="1"/>
</dbReference>
<organism evidence="4 5">
    <name type="scientific">Saccharothrix yanglingensis</name>
    <dbReference type="NCBI Taxonomy" id="659496"/>
    <lineage>
        <taxon>Bacteria</taxon>
        <taxon>Bacillati</taxon>
        <taxon>Actinomycetota</taxon>
        <taxon>Actinomycetes</taxon>
        <taxon>Pseudonocardiales</taxon>
        <taxon>Pseudonocardiaceae</taxon>
        <taxon>Saccharothrix</taxon>
    </lineage>
</organism>
<dbReference type="Gene3D" id="3.40.50.280">
    <property type="entry name" value="Cobalamin-binding domain"/>
    <property type="match status" value="1"/>
</dbReference>
<reference evidence="4 5" key="1">
    <citation type="submission" date="2017-06" db="EMBL/GenBank/DDBJ databases">
        <title>Cultured bacterium strain Saccharothrix yanglingensis Hhs.015.</title>
        <authorList>
            <person name="Xia Y."/>
        </authorList>
    </citation>
    <scope>NUCLEOTIDE SEQUENCE [LARGE SCALE GENOMIC DNA]</scope>
    <source>
        <strain evidence="4 5">Hhs.015</strain>
    </source>
</reference>
<dbReference type="InterPro" id="IPR009061">
    <property type="entry name" value="DNA-bd_dom_put_sf"/>
</dbReference>
<dbReference type="SMART" id="SM00422">
    <property type="entry name" value="HTH_MERR"/>
    <property type="match status" value="1"/>
</dbReference>
<dbReference type="PROSITE" id="PS50937">
    <property type="entry name" value="HTH_MERR_2"/>
    <property type="match status" value="1"/>
</dbReference>
<protein>
    <submittedName>
        <fullName evidence="4">MerR family transcriptional regulator</fullName>
    </submittedName>
</protein>
<accession>A0ABU0WWE0</accession>
<feature type="region of interest" description="Disordered" evidence="2">
    <location>
        <begin position="28"/>
        <end position="48"/>
    </location>
</feature>
<dbReference type="Proteomes" id="UP001225605">
    <property type="component" value="Unassembled WGS sequence"/>
</dbReference>
<proteinExistence type="predicted"/>
<dbReference type="RefSeq" id="WP_306745293.1">
    <property type="nucleotide sequence ID" value="NZ_NSDM01000003.1"/>
</dbReference>
<dbReference type="InterPro" id="IPR047057">
    <property type="entry name" value="MerR_fam"/>
</dbReference>
<dbReference type="SUPFAM" id="SSF46955">
    <property type="entry name" value="Putative DNA-binding domain"/>
    <property type="match status" value="1"/>
</dbReference>
<comment type="caution">
    <text evidence="4">The sequence shown here is derived from an EMBL/GenBank/DDBJ whole genome shotgun (WGS) entry which is preliminary data.</text>
</comment>
<dbReference type="InterPro" id="IPR036724">
    <property type="entry name" value="Cobalamin-bd_sf"/>
</dbReference>
<keyword evidence="5" id="KW-1185">Reference proteome</keyword>
<dbReference type="PANTHER" id="PTHR30204:SF97">
    <property type="entry name" value="MERR FAMILY REGULATORY PROTEIN"/>
    <property type="match status" value="1"/>
</dbReference>
<dbReference type="InterPro" id="IPR000551">
    <property type="entry name" value="MerR-type_HTH_dom"/>
</dbReference>